<reference evidence="1 2" key="1">
    <citation type="submission" date="2019-03" db="EMBL/GenBank/DDBJ databases">
        <title>Genomic Encyclopedia of Type Strains, Phase IV (KMG-V): Genome sequencing to study the core and pangenomes of soil and plant-associated prokaryotes.</title>
        <authorList>
            <person name="Whitman W."/>
        </authorList>
    </citation>
    <scope>NUCLEOTIDE SEQUENCE [LARGE SCALE GENOMIC DNA]</scope>
    <source>
        <strain evidence="1 2">IE4868</strain>
    </source>
</reference>
<name>A0A4R3RNN3_9HYPH</name>
<accession>A0A4R3RNN3</accession>
<comment type="caution">
    <text evidence="1">The sequence shown here is derived from an EMBL/GenBank/DDBJ whole genome shotgun (WGS) entry which is preliminary data.</text>
</comment>
<sequence>MKIPEQPKASNIPRPFHLLQTVHGLQGRLPVAITVWFHHRHPAALKLILAEIELTLQASGALTFSQNAKRAAQTSIVFVSRPLSSGWNSWPHSIVKPSTLGSPGLAR</sequence>
<dbReference type="AlphaFoldDB" id="A0A4R3RNN3"/>
<proteinExistence type="predicted"/>
<evidence type="ECO:0000313" key="2">
    <source>
        <dbReference type="Proteomes" id="UP000295507"/>
    </source>
</evidence>
<gene>
    <name evidence="1" type="ORF">EV129_117123</name>
</gene>
<evidence type="ECO:0000313" key="1">
    <source>
        <dbReference type="EMBL" id="TCU33126.1"/>
    </source>
</evidence>
<organism evidence="1 2">
    <name type="scientific">Rhizobium azibense</name>
    <dbReference type="NCBI Taxonomy" id="1136135"/>
    <lineage>
        <taxon>Bacteria</taxon>
        <taxon>Pseudomonadati</taxon>
        <taxon>Pseudomonadota</taxon>
        <taxon>Alphaproteobacteria</taxon>
        <taxon>Hyphomicrobiales</taxon>
        <taxon>Rhizobiaceae</taxon>
        <taxon>Rhizobium/Agrobacterium group</taxon>
        <taxon>Rhizobium</taxon>
    </lineage>
</organism>
<protein>
    <submittedName>
        <fullName evidence="1">Uncharacterized protein</fullName>
    </submittedName>
</protein>
<dbReference type="Proteomes" id="UP000295507">
    <property type="component" value="Unassembled WGS sequence"/>
</dbReference>
<dbReference type="EMBL" id="SMBK01000017">
    <property type="protein sequence ID" value="TCU33126.1"/>
    <property type="molecule type" value="Genomic_DNA"/>
</dbReference>